<dbReference type="EMBL" id="CAJZBQ010000023">
    <property type="protein sequence ID" value="CAG9319480.1"/>
    <property type="molecule type" value="Genomic_DNA"/>
</dbReference>
<feature type="compositionally biased region" description="Polar residues" evidence="10">
    <location>
        <begin position="93"/>
        <end position="104"/>
    </location>
</feature>
<feature type="region of interest" description="Disordered" evidence="10">
    <location>
        <begin position="1"/>
        <end position="144"/>
    </location>
</feature>
<evidence type="ECO:0000256" key="9">
    <source>
        <dbReference type="ARBA" id="ARBA00046435"/>
    </source>
</evidence>
<dbReference type="PANTHER" id="PTHR14517:SF6">
    <property type="entry name" value="RE41410P"/>
    <property type="match status" value="1"/>
</dbReference>
<evidence type="ECO:0000256" key="7">
    <source>
        <dbReference type="ARBA" id="ARBA00023212"/>
    </source>
</evidence>
<feature type="compositionally biased region" description="Basic and acidic residues" evidence="10">
    <location>
        <begin position="105"/>
        <end position="132"/>
    </location>
</feature>
<comment type="caution">
    <text evidence="11">The sequence shown here is derived from an EMBL/GenBank/DDBJ whole genome shotgun (WGS) entry which is preliminary data.</text>
</comment>
<sequence length="144" mass="17711">MKRTKENWIEGHPQDRNGISGCRIFDGEDLHYQERKRAQQETQKKWIEEQKRENEEKKRREEEEERQYAFQTQQANRMRGLLEDDLESKKRMMQSSTRDANLQLSREKKEKERYENSLKLREENQDLLEQKTIRQVPPYENPLE</sequence>
<evidence type="ECO:0000256" key="6">
    <source>
        <dbReference type="ARBA" id="ARBA00023069"/>
    </source>
</evidence>
<keyword evidence="3" id="KW-0963">Cytoplasm</keyword>
<comment type="subunit">
    <text evidence="9">Microtubule inner protein component of sperm flagellar doublet microtubules.</text>
</comment>
<evidence type="ECO:0000313" key="12">
    <source>
        <dbReference type="Proteomes" id="UP001162131"/>
    </source>
</evidence>
<dbReference type="InterPro" id="IPR008805">
    <property type="entry name" value="RIB43A"/>
</dbReference>
<accession>A0AAU9J285</accession>
<comment type="subcellular location">
    <subcellularLocation>
        <location evidence="1">Cytoplasm</location>
        <location evidence="1">Cytoskeleton</location>
        <location evidence="1">Flagellum axoneme</location>
    </subcellularLocation>
</comment>
<evidence type="ECO:0000256" key="8">
    <source>
        <dbReference type="ARBA" id="ARBA00023273"/>
    </source>
</evidence>
<evidence type="ECO:0000256" key="5">
    <source>
        <dbReference type="ARBA" id="ARBA00023054"/>
    </source>
</evidence>
<evidence type="ECO:0000256" key="3">
    <source>
        <dbReference type="ARBA" id="ARBA00022490"/>
    </source>
</evidence>
<keyword evidence="5" id="KW-0175">Coiled coil</keyword>
<evidence type="ECO:0000256" key="4">
    <source>
        <dbReference type="ARBA" id="ARBA00022846"/>
    </source>
</evidence>
<reference evidence="11" key="1">
    <citation type="submission" date="2021-09" db="EMBL/GenBank/DDBJ databases">
        <authorList>
            <consortium name="AG Swart"/>
            <person name="Singh M."/>
            <person name="Singh A."/>
            <person name="Seah K."/>
            <person name="Emmerich C."/>
        </authorList>
    </citation>
    <scope>NUCLEOTIDE SEQUENCE</scope>
    <source>
        <strain evidence="11">ATCC30299</strain>
    </source>
</reference>
<keyword evidence="8" id="KW-0966">Cell projection</keyword>
<protein>
    <submittedName>
        <fullName evidence="11">Uncharacterized protein</fullName>
    </submittedName>
</protein>
<keyword evidence="12" id="KW-1185">Reference proteome</keyword>
<evidence type="ECO:0000256" key="10">
    <source>
        <dbReference type="SAM" id="MobiDB-lite"/>
    </source>
</evidence>
<keyword evidence="4" id="KW-0282">Flagellum</keyword>
<feature type="compositionally biased region" description="Basic and acidic residues" evidence="10">
    <location>
        <begin position="1"/>
        <end position="15"/>
    </location>
</feature>
<proteinExistence type="inferred from homology"/>
<evidence type="ECO:0000256" key="2">
    <source>
        <dbReference type="ARBA" id="ARBA00006875"/>
    </source>
</evidence>
<dbReference type="PANTHER" id="PTHR14517">
    <property type="entry name" value="RIB43A-RELATED"/>
    <property type="match status" value="1"/>
</dbReference>
<gene>
    <name evidence="11" type="ORF">BSTOLATCC_MIC24032</name>
</gene>
<name>A0AAU9J285_9CILI</name>
<keyword evidence="7" id="KW-0206">Cytoskeleton</keyword>
<dbReference type="Pfam" id="PF05914">
    <property type="entry name" value="RIB43A"/>
    <property type="match status" value="1"/>
</dbReference>
<feature type="compositionally biased region" description="Basic and acidic residues" evidence="10">
    <location>
        <begin position="25"/>
        <end position="61"/>
    </location>
</feature>
<evidence type="ECO:0000313" key="11">
    <source>
        <dbReference type="EMBL" id="CAG9319480.1"/>
    </source>
</evidence>
<evidence type="ECO:0000256" key="1">
    <source>
        <dbReference type="ARBA" id="ARBA00004611"/>
    </source>
</evidence>
<keyword evidence="6" id="KW-0969">Cilium</keyword>
<comment type="similarity">
    <text evidence="2">Belongs to the RIB43A family.</text>
</comment>
<organism evidence="11 12">
    <name type="scientific">Blepharisma stoltei</name>
    <dbReference type="NCBI Taxonomy" id="1481888"/>
    <lineage>
        <taxon>Eukaryota</taxon>
        <taxon>Sar</taxon>
        <taxon>Alveolata</taxon>
        <taxon>Ciliophora</taxon>
        <taxon>Postciliodesmatophora</taxon>
        <taxon>Heterotrichea</taxon>
        <taxon>Heterotrichida</taxon>
        <taxon>Blepharismidae</taxon>
        <taxon>Blepharisma</taxon>
    </lineage>
</organism>
<dbReference type="AlphaFoldDB" id="A0AAU9J285"/>
<dbReference type="Proteomes" id="UP001162131">
    <property type="component" value="Unassembled WGS sequence"/>
</dbReference>